<proteinExistence type="predicted"/>
<sequence>MAEAQPSNPISRITVVGVVFCDIKQHFLWAQLLLARPGVLVFMTGWDDISYLKEKLQAHPILGDPTRVLLLNCHGSMASSEQETSYDELNNTPCLQPSWISKVSALQVRLPSDYRYDL</sequence>
<organism evidence="1 2">
    <name type="scientific">Hibiscus syriacus</name>
    <name type="common">Rose of Sharon</name>
    <dbReference type="NCBI Taxonomy" id="106335"/>
    <lineage>
        <taxon>Eukaryota</taxon>
        <taxon>Viridiplantae</taxon>
        <taxon>Streptophyta</taxon>
        <taxon>Embryophyta</taxon>
        <taxon>Tracheophyta</taxon>
        <taxon>Spermatophyta</taxon>
        <taxon>Magnoliopsida</taxon>
        <taxon>eudicotyledons</taxon>
        <taxon>Gunneridae</taxon>
        <taxon>Pentapetalae</taxon>
        <taxon>rosids</taxon>
        <taxon>malvids</taxon>
        <taxon>Malvales</taxon>
        <taxon>Malvaceae</taxon>
        <taxon>Malvoideae</taxon>
        <taxon>Hibiscus</taxon>
    </lineage>
</organism>
<dbReference type="Proteomes" id="UP000436088">
    <property type="component" value="Unassembled WGS sequence"/>
</dbReference>
<dbReference type="AlphaFoldDB" id="A0A6A2X1B2"/>
<dbReference type="InterPro" id="IPR027417">
    <property type="entry name" value="P-loop_NTPase"/>
</dbReference>
<comment type="caution">
    <text evidence="1">The sequence shown here is derived from an EMBL/GenBank/DDBJ whole genome shotgun (WGS) entry which is preliminary data.</text>
</comment>
<gene>
    <name evidence="1" type="ORF">F3Y22_tig00112344pilonHSYRG00236</name>
</gene>
<name>A0A6A2X1B2_HIBSY</name>
<reference evidence="1" key="1">
    <citation type="submission" date="2019-09" db="EMBL/GenBank/DDBJ databases">
        <title>Draft genome information of white flower Hibiscus syriacus.</title>
        <authorList>
            <person name="Kim Y.-M."/>
        </authorList>
    </citation>
    <scope>NUCLEOTIDE SEQUENCE [LARGE SCALE GENOMIC DNA]</scope>
    <source>
        <strain evidence="1">YM2019G1</strain>
    </source>
</reference>
<dbReference type="Gene3D" id="3.40.50.300">
    <property type="entry name" value="P-loop containing nucleotide triphosphate hydrolases"/>
    <property type="match status" value="1"/>
</dbReference>
<keyword evidence="2" id="KW-1185">Reference proteome</keyword>
<accession>A0A6A2X1B2</accession>
<protein>
    <submittedName>
        <fullName evidence="1">Uncharacterized protein</fullName>
    </submittedName>
</protein>
<dbReference type="EMBL" id="VEPZ02001556">
    <property type="protein sequence ID" value="KAE8668218.1"/>
    <property type="molecule type" value="Genomic_DNA"/>
</dbReference>
<evidence type="ECO:0000313" key="1">
    <source>
        <dbReference type="EMBL" id="KAE8668218.1"/>
    </source>
</evidence>
<evidence type="ECO:0000313" key="2">
    <source>
        <dbReference type="Proteomes" id="UP000436088"/>
    </source>
</evidence>